<comment type="caution">
    <text evidence="1">The sequence shown here is derived from an EMBL/GenBank/DDBJ whole genome shotgun (WGS) entry which is preliminary data.</text>
</comment>
<dbReference type="Proteomes" id="UP000031668">
    <property type="component" value="Unassembled WGS sequence"/>
</dbReference>
<sequence length="145" mass="17994">MQREHDYRDHSYSYRHYEYDGDDSREREYRYRYRHNDNQSYNREYDRYPDSKYLARRPKFIWIRREEKGHSQSNTIHSYEQPRFKYTKNGTKPLLQDNAIIPHHLLKNRQYLLDLQAVVNRALSHDKSHADFTRRGPENTRSIKK</sequence>
<organism evidence="1 2">
    <name type="scientific">Thelohanellus kitauei</name>
    <name type="common">Myxosporean</name>
    <dbReference type="NCBI Taxonomy" id="669202"/>
    <lineage>
        <taxon>Eukaryota</taxon>
        <taxon>Metazoa</taxon>
        <taxon>Cnidaria</taxon>
        <taxon>Myxozoa</taxon>
        <taxon>Myxosporea</taxon>
        <taxon>Bivalvulida</taxon>
        <taxon>Platysporina</taxon>
        <taxon>Myxobolidae</taxon>
        <taxon>Thelohanellus</taxon>
    </lineage>
</organism>
<name>A0A0C2NLD8_THEKT</name>
<evidence type="ECO:0000313" key="2">
    <source>
        <dbReference type="Proteomes" id="UP000031668"/>
    </source>
</evidence>
<proteinExistence type="predicted"/>
<accession>A0A0C2NLD8</accession>
<evidence type="ECO:0000313" key="1">
    <source>
        <dbReference type="EMBL" id="KII74842.1"/>
    </source>
</evidence>
<keyword evidence="2" id="KW-1185">Reference proteome</keyword>
<protein>
    <submittedName>
        <fullName evidence="1">Uncharacterized protein</fullName>
    </submittedName>
</protein>
<gene>
    <name evidence="1" type="ORF">RF11_07033</name>
</gene>
<reference evidence="1 2" key="1">
    <citation type="journal article" date="2014" name="Genome Biol. Evol.">
        <title>The genome of the myxosporean Thelohanellus kitauei shows adaptations to nutrient acquisition within its fish host.</title>
        <authorList>
            <person name="Yang Y."/>
            <person name="Xiong J."/>
            <person name="Zhou Z."/>
            <person name="Huo F."/>
            <person name="Miao W."/>
            <person name="Ran C."/>
            <person name="Liu Y."/>
            <person name="Zhang J."/>
            <person name="Feng J."/>
            <person name="Wang M."/>
            <person name="Wang M."/>
            <person name="Wang L."/>
            <person name="Yao B."/>
        </authorList>
    </citation>
    <scope>NUCLEOTIDE SEQUENCE [LARGE SCALE GENOMIC DNA]</scope>
    <source>
        <strain evidence="1">Wuqing</strain>
    </source>
</reference>
<dbReference type="EMBL" id="JWZT01000221">
    <property type="protein sequence ID" value="KII74842.1"/>
    <property type="molecule type" value="Genomic_DNA"/>
</dbReference>
<dbReference type="AlphaFoldDB" id="A0A0C2NLD8"/>